<reference evidence="2 3" key="1">
    <citation type="submission" date="2018-07" db="EMBL/GenBank/DDBJ databases">
        <title>Genome analysis of Runella aurantiaca.</title>
        <authorList>
            <person name="Yang X."/>
        </authorList>
    </citation>
    <scope>NUCLEOTIDE SEQUENCE [LARGE SCALE GENOMIC DNA]</scope>
    <source>
        <strain evidence="2 3">YX9</strain>
    </source>
</reference>
<sequence length="75" mass="8966">MKAVDQLPLNEVQLSLLRMFARPMSEEQTLKIRRALVQFLSDELDDEIEKVVKQKNITEKDYDKLRNQHQRTPKQ</sequence>
<protein>
    <submittedName>
        <fullName evidence="2">Uncharacterized protein</fullName>
    </submittedName>
</protein>
<accession>A0A369I531</accession>
<keyword evidence="3" id="KW-1185">Reference proteome</keyword>
<gene>
    <name evidence="2" type="ORF">DVG78_20635</name>
</gene>
<organism evidence="2 3">
    <name type="scientific">Runella aurantiaca</name>
    <dbReference type="NCBI Taxonomy" id="2282308"/>
    <lineage>
        <taxon>Bacteria</taxon>
        <taxon>Pseudomonadati</taxon>
        <taxon>Bacteroidota</taxon>
        <taxon>Cytophagia</taxon>
        <taxon>Cytophagales</taxon>
        <taxon>Spirosomataceae</taxon>
        <taxon>Runella</taxon>
    </lineage>
</organism>
<dbReference type="RefSeq" id="WP_114462934.1">
    <property type="nucleotide sequence ID" value="NZ_QPIW01000020.1"/>
</dbReference>
<evidence type="ECO:0000313" key="2">
    <source>
        <dbReference type="EMBL" id="RDB03990.1"/>
    </source>
</evidence>
<feature type="coiled-coil region" evidence="1">
    <location>
        <begin position="41"/>
        <end position="68"/>
    </location>
</feature>
<evidence type="ECO:0000313" key="3">
    <source>
        <dbReference type="Proteomes" id="UP000253141"/>
    </source>
</evidence>
<keyword evidence="1" id="KW-0175">Coiled coil</keyword>
<comment type="caution">
    <text evidence="2">The sequence shown here is derived from an EMBL/GenBank/DDBJ whole genome shotgun (WGS) entry which is preliminary data.</text>
</comment>
<dbReference type="OrthoDB" id="798931at2"/>
<proteinExistence type="predicted"/>
<dbReference type="EMBL" id="QPIW01000020">
    <property type="protein sequence ID" value="RDB03990.1"/>
    <property type="molecule type" value="Genomic_DNA"/>
</dbReference>
<dbReference type="AlphaFoldDB" id="A0A369I531"/>
<dbReference type="Proteomes" id="UP000253141">
    <property type="component" value="Unassembled WGS sequence"/>
</dbReference>
<name>A0A369I531_9BACT</name>
<evidence type="ECO:0000256" key="1">
    <source>
        <dbReference type="SAM" id="Coils"/>
    </source>
</evidence>